<proteinExistence type="predicted"/>
<reference evidence="2" key="1">
    <citation type="journal article" date="2022" name="Mol. Ecol. Resour.">
        <title>The genomes of chicory, endive, great burdock and yacon provide insights into Asteraceae palaeo-polyploidization history and plant inulin production.</title>
        <authorList>
            <person name="Fan W."/>
            <person name="Wang S."/>
            <person name="Wang H."/>
            <person name="Wang A."/>
            <person name="Jiang F."/>
            <person name="Liu H."/>
            <person name="Zhao H."/>
            <person name="Xu D."/>
            <person name="Zhang Y."/>
        </authorList>
    </citation>
    <scope>NUCLEOTIDE SEQUENCE [LARGE SCALE GENOMIC DNA]</scope>
    <source>
        <strain evidence="2">cv. Punajuju</strain>
    </source>
</reference>
<keyword evidence="2" id="KW-1185">Reference proteome</keyword>
<reference evidence="1 2" key="2">
    <citation type="journal article" date="2022" name="Mol. Ecol. Resour.">
        <title>The genomes of chicory, endive, great burdock and yacon provide insights into Asteraceae paleo-polyploidization history and plant inulin production.</title>
        <authorList>
            <person name="Fan W."/>
            <person name="Wang S."/>
            <person name="Wang H."/>
            <person name="Wang A."/>
            <person name="Jiang F."/>
            <person name="Liu H."/>
            <person name="Zhao H."/>
            <person name="Xu D."/>
            <person name="Zhang Y."/>
        </authorList>
    </citation>
    <scope>NUCLEOTIDE SEQUENCE [LARGE SCALE GENOMIC DNA]</scope>
    <source>
        <strain evidence="2">cv. Punajuju</strain>
        <tissue evidence="1">Leaves</tissue>
    </source>
</reference>
<dbReference type="EMBL" id="CM042010">
    <property type="protein sequence ID" value="KAI3779249.1"/>
    <property type="molecule type" value="Genomic_DNA"/>
</dbReference>
<accession>A0ACB9G6W0</accession>
<dbReference type="Proteomes" id="UP001055811">
    <property type="component" value="Linkage Group LG02"/>
</dbReference>
<comment type="caution">
    <text evidence="1">The sequence shown here is derived from an EMBL/GenBank/DDBJ whole genome shotgun (WGS) entry which is preliminary data.</text>
</comment>
<protein>
    <submittedName>
        <fullName evidence="1">Uncharacterized protein</fullName>
    </submittedName>
</protein>
<sequence length="163" mass="18589">MVCRVAKGLRWWSVRFLSSQCVFAGMSSFLSRFLLVAFPFGRVAKDGALVVSRLESWWCHVGASRSSSSRRDQLLRRVAIAGRFLVFCLCFFFTSRPLYLSRRDCCSSVILLYFALWFETLLPQIFDVVANCNLLTAFVGCDFVVSSFVRFVMPDDEAFLDLA</sequence>
<evidence type="ECO:0000313" key="2">
    <source>
        <dbReference type="Proteomes" id="UP001055811"/>
    </source>
</evidence>
<gene>
    <name evidence="1" type="ORF">L2E82_08877</name>
</gene>
<organism evidence="1 2">
    <name type="scientific">Cichorium intybus</name>
    <name type="common">Chicory</name>
    <dbReference type="NCBI Taxonomy" id="13427"/>
    <lineage>
        <taxon>Eukaryota</taxon>
        <taxon>Viridiplantae</taxon>
        <taxon>Streptophyta</taxon>
        <taxon>Embryophyta</taxon>
        <taxon>Tracheophyta</taxon>
        <taxon>Spermatophyta</taxon>
        <taxon>Magnoliopsida</taxon>
        <taxon>eudicotyledons</taxon>
        <taxon>Gunneridae</taxon>
        <taxon>Pentapetalae</taxon>
        <taxon>asterids</taxon>
        <taxon>campanulids</taxon>
        <taxon>Asterales</taxon>
        <taxon>Asteraceae</taxon>
        <taxon>Cichorioideae</taxon>
        <taxon>Cichorieae</taxon>
        <taxon>Cichoriinae</taxon>
        <taxon>Cichorium</taxon>
    </lineage>
</organism>
<evidence type="ECO:0000313" key="1">
    <source>
        <dbReference type="EMBL" id="KAI3779249.1"/>
    </source>
</evidence>
<name>A0ACB9G6W0_CICIN</name>